<sequence>MLTVCLWLVAVVVVVASPQQLCPNQSVPLEESMFLVPQLSRNNIPGSHPHYAYLTGERTCRPLGLSGGRVCPWHYRINHDSDREPSLIIEAMCSCSQCRNTRGACKPVYVPRTVLRRHRRRNCLKWAVERFSVACTCHVDAVGSYPPVADRRTNT</sequence>
<dbReference type="EMBL" id="OL658536">
    <property type="protein sequence ID" value="WAB53324.1"/>
    <property type="molecule type" value="mRNA"/>
</dbReference>
<keyword evidence="3" id="KW-0964">Secreted</keyword>
<organism evidence="6">
    <name type="scientific">Haliotis discus hannai</name>
    <name type="common">Japanese abalone</name>
    <dbReference type="NCBI Taxonomy" id="42344"/>
    <lineage>
        <taxon>Eukaryota</taxon>
        <taxon>Metazoa</taxon>
        <taxon>Spiralia</taxon>
        <taxon>Lophotrochozoa</taxon>
        <taxon>Mollusca</taxon>
        <taxon>Gastropoda</taxon>
        <taxon>Vetigastropoda</taxon>
        <taxon>Lepetellida</taxon>
        <taxon>Haliotoidea</taxon>
        <taxon>Haliotidae</taxon>
        <taxon>Haliotis</taxon>
    </lineage>
</organism>
<evidence type="ECO:0000313" key="6">
    <source>
        <dbReference type="EMBL" id="WAB53324.1"/>
    </source>
</evidence>
<evidence type="ECO:0000256" key="1">
    <source>
        <dbReference type="ARBA" id="ARBA00004613"/>
    </source>
</evidence>
<reference evidence="6" key="1">
    <citation type="submission" date="2021-11" db="EMBL/GenBank/DDBJ databases">
        <authorList>
            <person name="Luo K."/>
        </authorList>
    </citation>
    <scope>NUCLEOTIDE SEQUENCE</scope>
    <source>
        <tissue evidence="6">Hepatopancreas</tissue>
    </source>
</reference>
<feature type="chain" id="PRO_5038878172" evidence="5">
    <location>
        <begin position="17"/>
        <end position="155"/>
    </location>
</feature>
<evidence type="ECO:0000256" key="2">
    <source>
        <dbReference type="ARBA" id="ARBA00007236"/>
    </source>
</evidence>
<evidence type="ECO:0000256" key="3">
    <source>
        <dbReference type="ARBA" id="ARBA00022525"/>
    </source>
</evidence>
<feature type="signal peptide" evidence="5">
    <location>
        <begin position="1"/>
        <end position="16"/>
    </location>
</feature>
<dbReference type="InterPro" id="IPR029034">
    <property type="entry name" value="Cystine-knot_cytokine"/>
</dbReference>
<evidence type="ECO:0000256" key="4">
    <source>
        <dbReference type="ARBA" id="ARBA00022729"/>
    </source>
</evidence>
<dbReference type="Gene3D" id="2.10.90.10">
    <property type="entry name" value="Cystine-knot cytokines"/>
    <property type="match status" value="1"/>
</dbReference>
<dbReference type="AlphaFoldDB" id="A0A9E8MGQ1"/>
<comment type="similarity">
    <text evidence="2">Belongs to the IL-17 family.</text>
</comment>
<dbReference type="GO" id="GO:0005125">
    <property type="term" value="F:cytokine activity"/>
    <property type="evidence" value="ECO:0007669"/>
    <property type="project" value="InterPro"/>
</dbReference>
<dbReference type="InterPro" id="IPR010345">
    <property type="entry name" value="IL-17_fam"/>
</dbReference>
<proteinExistence type="evidence at transcript level"/>
<name>A0A9E8MGQ1_HALDH</name>
<dbReference type="Pfam" id="PF06083">
    <property type="entry name" value="IL17"/>
    <property type="match status" value="1"/>
</dbReference>
<dbReference type="SUPFAM" id="SSF57501">
    <property type="entry name" value="Cystine-knot cytokines"/>
    <property type="match status" value="1"/>
</dbReference>
<evidence type="ECO:0000256" key="5">
    <source>
        <dbReference type="SAM" id="SignalP"/>
    </source>
</evidence>
<dbReference type="GO" id="GO:0005576">
    <property type="term" value="C:extracellular region"/>
    <property type="evidence" value="ECO:0007669"/>
    <property type="project" value="UniProtKB-SubCell"/>
</dbReference>
<keyword evidence="4 5" id="KW-0732">Signal</keyword>
<protein>
    <submittedName>
        <fullName evidence="6">Interleukin 17</fullName>
    </submittedName>
</protein>
<comment type="subcellular location">
    <subcellularLocation>
        <location evidence="1">Secreted</location>
    </subcellularLocation>
</comment>
<accession>A0A9E8MGQ1</accession>